<dbReference type="Proteomes" id="UP000575480">
    <property type="component" value="Unassembled WGS sequence"/>
</dbReference>
<protein>
    <submittedName>
        <fullName evidence="1">Uncharacterized protein</fullName>
    </submittedName>
</protein>
<evidence type="ECO:0000313" key="1">
    <source>
        <dbReference type="EMBL" id="NWJ57866.1"/>
    </source>
</evidence>
<dbReference type="Pfam" id="PF19782">
    <property type="entry name" value="DUF6267"/>
    <property type="match status" value="1"/>
</dbReference>
<accession>A0A7K4MX41</accession>
<organism evidence="1 2">
    <name type="scientific">Marine Group I thaumarchaeote</name>
    <dbReference type="NCBI Taxonomy" id="2511932"/>
    <lineage>
        <taxon>Archaea</taxon>
        <taxon>Nitrososphaerota</taxon>
        <taxon>Marine Group I</taxon>
    </lineage>
</organism>
<proteinExistence type="predicted"/>
<sequence>MLTFKQYIIEAAQGGKNLHLEHLEDEVLNGGVAGTRGAINFLQSLRDMLAGNASSGVDITVKWDGAPAVFAGTNPENEKFFVGTKGIFRMGGAKKVNYTHDDIDKNHSGGLADKLHVSLDELSKVGIKGVLQGDIMYTKDDLQTKTINNETYIIFQPNTIVYAVPQNSQLASKIKSSKMGIIWHTTYSGDTMEGMKASFGVSDSAFKETKSVWQADASFTDTSGSSTMTKKETEEVTKILSQAGKKFHELKKEALETIAKEERIGILVKTYINKMIRQGQRITNPRKHAAGTIASAYDRLKVDVDRVKTDKVKKVKQEEMDRYMKFLRSNSSQLVKIFEMQNLLIDAKMLIVRKLEKIKGMTKTFIKTDSGYEVTTPEGFVAIDSMKGNAVKLVDRLTFSLNNFTVAKSWDK</sequence>
<comment type="caution">
    <text evidence="1">The sequence shown here is derived from an EMBL/GenBank/DDBJ whole genome shotgun (WGS) entry which is preliminary data.</text>
</comment>
<reference evidence="1 2" key="1">
    <citation type="journal article" date="2019" name="Environ. Microbiol.">
        <title>Genomics insights into ecotype formation of ammonia-oxidizing archaea in the deep ocean.</title>
        <authorList>
            <person name="Wang Y."/>
            <person name="Huang J.M."/>
            <person name="Cui G.J."/>
            <person name="Nunoura T."/>
            <person name="Takaki Y."/>
            <person name="Li W.L."/>
            <person name="Li J."/>
            <person name="Gao Z.M."/>
            <person name="Takai K."/>
            <person name="Zhang A.Q."/>
            <person name="Stepanauskas R."/>
        </authorList>
    </citation>
    <scope>NUCLEOTIDE SEQUENCE [LARGE SCALE GENOMIC DNA]</scope>
    <source>
        <strain evidence="1 2">L15a</strain>
    </source>
</reference>
<dbReference type="EMBL" id="JACATH010000021">
    <property type="protein sequence ID" value="NWJ57866.1"/>
    <property type="molecule type" value="Genomic_DNA"/>
</dbReference>
<name>A0A7K4MX41_9ARCH</name>
<dbReference type="InterPro" id="IPR046234">
    <property type="entry name" value="DUF6267"/>
</dbReference>
<evidence type="ECO:0000313" key="2">
    <source>
        <dbReference type="Proteomes" id="UP000575480"/>
    </source>
</evidence>
<gene>
    <name evidence="1" type="ORF">HX858_09015</name>
</gene>
<dbReference type="AlphaFoldDB" id="A0A7K4MX41"/>